<gene>
    <name evidence="2" type="ORF">BN2614_LOCUS1</name>
</gene>
<feature type="compositionally biased region" description="Basic and acidic residues" evidence="1">
    <location>
        <begin position="28"/>
        <end position="38"/>
    </location>
</feature>
<feature type="region of interest" description="Disordered" evidence="1">
    <location>
        <begin position="1"/>
        <end position="66"/>
    </location>
</feature>
<keyword evidence="3" id="KW-1185">Reference proteome</keyword>
<accession>A0A9X9LN48</accession>
<dbReference type="AlphaFoldDB" id="A0A9X9LN48"/>
<evidence type="ECO:0000313" key="2">
    <source>
        <dbReference type="EMBL" id="VCW77367.1"/>
    </source>
</evidence>
<name>A0A9X9LN48_GULGU</name>
<reference evidence="2 3" key="1">
    <citation type="submission" date="2018-10" db="EMBL/GenBank/DDBJ databases">
        <authorList>
            <person name="Ekblom R."/>
            <person name="Jareborg N."/>
        </authorList>
    </citation>
    <scope>NUCLEOTIDE SEQUENCE [LARGE SCALE GENOMIC DNA]</scope>
    <source>
        <tissue evidence="2">Muscle</tissue>
    </source>
</reference>
<sequence>MAWQLPEVRGVKEDVCEPEWSSGAEIPGSERADQDGRLASHLPQRPPDHSRARQVPRPRRWMPPSRRLGVQLWAPQDLLQEWGQPSSNPPNLLG</sequence>
<evidence type="ECO:0000313" key="3">
    <source>
        <dbReference type="Proteomes" id="UP000269945"/>
    </source>
</evidence>
<organism evidence="2 3">
    <name type="scientific">Gulo gulo</name>
    <name type="common">Wolverine</name>
    <name type="synonym">Gluton</name>
    <dbReference type="NCBI Taxonomy" id="48420"/>
    <lineage>
        <taxon>Eukaryota</taxon>
        <taxon>Metazoa</taxon>
        <taxon>Chordata</taxon>
        <taxon>Craniata</taxon>
        <taxon>Vertebrata</taxon>
        <taxon>Euteleostomi</taxon>
        <taxon>Mammalia</taxon>
        <taxon>Eutheria</taxon>
        <taxon>Laurasiatheria</taxon>
        <taxon>Carnivora</taxon>
        <taxon>Caniformia</taxon>
        <taxon>Musteloidea</taxon>
        <taxon>Mustelidae</taxon>
        <taxon>Guloninae</taxon>
        <taxon>Gulo</taxon>
    </lineage>
</organism>
<dbReference type="EMBL" id="CYRY02008720">
    <property type="protein sequence ID" value="VCW77367.1"/>
    <property type="molecule type" value="Genomic_DNA"/>
</dbReference>
<evidence type="ECO:0000256" key="1">
    <source>
        <dbReference type="SAM" id="MobiDB-lite"/>
    </source>
</evidence>
<proteinExistence type="predicted"/>
<comment type="caution">
    <text evidence="2">The sequence shown here is derived from an EMBL/GenBank/DDBJ whole genome shotgun (WGS) entry which is preliminary data.</text>
</comment>
<dbReference type="Proteomes" id="UP000269945">
    <property type="component" value="Unassembled WGS sequence"/>
</dbReference>
<protein>
    <submittedName>
        <fullName evidence="2">Uncharacterized protein</fullName>
    </submittedName>
</protein>